<reference evidence="1" key="1">
    <citation type="submission" date="2019-06" db="EMBL/GenBank/DDBJ databases">
        <authorList>
            <person name="Deangelis K."/>
            <person name="Huntemann M."/>
            <person name="Clum A."/>
            <person name="Pillay M."/>
            <person name="Palaniappan K."/>
            <person name="Varghese N."/>
            <person name="Mikhailova N."/>
            <person name="Stamatis D."/>
            <person name="Reddy T."/>
            <person name="Daum C."/>
            <person name="Shapiro N."/>
            <person name="Ivanova N."/>
            <person name="Kyrpides N."/>
            <person name="Woyke T."/>
        </authorList>
    </citation>
    <scope>NUCLEOTIDE SEQUENCE [LARGE SCALE GENOMIC DNA]</scope>
    <source>
        <strain evidence="1">128R</strain>
    </source>
</reference>
<reference evidence="1" key="2">
    <citation type="submission" date="2019-08" db="EMBL/GenBank/DDBJ databases">
        <title>Investigation of anaerobic lignin degradation for improved lignocellulosic biofuels.</title>
        <authorList>
            <person name="Deangelis K.PhD."/>
        </authorList>
    </citation>
    <scope>NUCLEOTIDE SEQUENCE [LARGE SCALE GENOMIC DNA]</scope>
    <source>
        <strain evidence="1">128R</strain>
    </source>
</reference>
<organism evidence="1">
    <name type="scientific">Serratia fonticola</name>
    <dbReference type="NCBI Taxonomy" id="47917"/>
    <lineage>
        <taxon>Bacteria</taxon>
        <taxon>Pseudomonadati</taxon>
        <taxon>Pseudomonadota</taxon>
        <taxon>Gammaproteobacteria</taxon>
        <taxon>Enterobacterales</taxon>
        <taxon>Yersiniaceae</taxon>
        <taxon>Serratia</taxon>
    </lineage>
</organism>
<dbReference type="Gene3D" id="3.10.129.10">
    <property type="entry name" value="Hotdog Thioesterase"/>
    <property type="match status" value="1"/>
</dbReference>
<protein>
    <submittedName>
        <fullName evidence="1">MaoC dehydratase-like protein</fullName>
    </submittedName>
</protein>
<dbReference type="InterPro" id="IPR029069">
    <property type="entry name" value="HotDog_dom_sf"/>
</dbReference>
<evidence type="ECO:0000313" key="1">
    <source>
        <dbReference type="EMBL" id="TVZ70481.1"/>
    </source>
</evidence>
<gene>
    <name evidence="1" type="ORF">FHU10_3054</name>
</gene>
<dbReference type="SUPFAM" id="SSF54637">
    <property type="entry name" value="Thioesterase/thiol ester dehydrase-isomerase"/>
    <property type="match status" value="1"/>
</dbReference>
<accession>A0A559T794</accession>
<comment type="caution">
    <text evidence="1">The sequence shown here is derived from an EMBL/GenBank/DDBJ whole genome shotgun (WGS) entry which is preliminary data.</text>
</comment>
<dbReference type="AlphaFoldDB" id="A0A559T794"/>
<dbReference type="EMBL" id="VISQ01000001">
    <property type="protein sequence ID" value="TVZ70481.1"/>
    <property type="molecule type" value="Genomic_DNA"/>
</dbReference>
<sequence>MSMNLNYTLRDAEEWAAFSGDYNPIHFDLQYVRKMGLEQLSVHGMRAMLDMKRLLSVALLADVSAQDCYVFTSRMRKPVLCQTPYHLQISGSDTSVNGKLLASDTQESCFSSKLAPAQALVLEACAQEHALTVSEVMTLAQQFPGEATDITQTWSFLDALLFQLLVKSPETLATLRRVLPELHATTLIDVFAQIPVVQTHHETHFDGRLFIPNRHFHIEECLHYAIQPMLIMGDKNNGFVLRTVIQARTQQQPLITTAVTLKTWPLAVN</sequence>
<name>A0A559T794_SERFO</name>
<proteinExistence type="predicted"/>